<protein>
    <submittedName>
        <fullName evidence="4">FecR family protein</fullName>
    </submittedName>
</protein>
<evidence type="ECO:0000259" key="2">
    <source>
        <dbReference type="Pfam" id="PF04773"/>
    </source>
</evidence>
<evidence type="ECO:0000313" key="4">
    <source>
        <dbReference type="EMBL" id="RZS71010.1"/>
    </source>
</evidence>
<dbReference type="PANTHER" id="PTHR30273">
    <property type="entry name" value="PERIPLASMIC SIGNAL SENSOR AND SIGMA FACTOR ACTIVATOR FECR-RELATED"/>
    <property type="match status" value="1"/>
</dbReference>
<dbReference type="InterPro" id="IPR032508">
    <property type="entry name" value="FecR_C"/>
</dbReference>
<dbReference type="Gene3D" id="2.60.120.1440">
    <property type="match status" value="1"/>
</dbReference>
<accession>A0A4Q7MVA0</accession>
<dbReference type="RefSeq" id="WP_130541549.1">
    <property type="nucleotide sequence ID" value="NZ_CP042431.1"/>
</dbReference>
<keyword evidence="1" id="KW-1133">Transmembrane helix</keyword>
<feature type="domain" description="Protein FecR C-terminal" evidence="3">
    <location>
        <begin position="326"/>
        <end position="392"/>
    </location>
</feature>
<dbReference type="Gene3D" id="3.55.50.30">
    <property type="match status" value="1"/>
</dbReference>
<dbReference type="OrthoDB" id="629393at2"/>
<feature type="domain" description="FecR protein" evidence="2">
    <location>
        <begin position="182"/>
        <end position="278"/>
    </location>
</feature>
<feature type="transmembrane region" description="Helical" evidence="1">
    <location>
        <begin position="88"/>
        <end position="107"/>
    </location>
</feature>
<keyword evidence="5" id="KW-1185">Reference proteome</keyword>
<evidence type="ECO:0000259" key="3">
    <source>
        <dbReference type="Pfam" id="PF16344"/>
    </source>
</evidence>
<keyword evidence="1" id="KW-0472">Membrane</keyword>
<comment type="caution">
    <text evidence="4">The sequence shown here is derived from an EMBL/GenBank/DDBJ whole genome shotgun (WGS) entry which is preliminary data.</text>
</comment>
<dbReference type="Proteomes" id="UP000293874">
    <property type="component" value="Unassembled WGS sequence"/>
</dbReference>
<evidence type="ECO:0000313" key="5">
    <source>
        <dbReference type="Proteomes" id="UP000293874"/>
    </source>
</evidence>
<sequence>MSNTTNHIQTLLDKCAKNTATESEWQELQSLLDDPGEPGVTTLLKEYWNERSPVFSEAETEGLANAVMTEIRHRFPQPAGKRVLLMKFWWAAASVILLLGLGTWYFVYQQELTSKTTVASVPELLPANDGPVLTLANGKQFVLDSMSNGMIAREQGAVINWVDGKVVYESASTSKGELIYNTMSTPKGRQFQIVLPDGTVAWLNAESSIEFPTAFSGRYRDVSITGEVFFEVAKKSTTPFRVNIGKQAQIQVLGTSFNVNAYANESQILTTLLSGSIKLVTATNKTGVVLTPGEQAQLTVAQGISTLKLEKNADIERVMAWKKGVFNFEGLRLQEILRQMERWYEFKVVYKKSPSDMVYRGGIDRNVKFSEILEVFKEMGVSFEWDGKTLVVN</sequence>
<dbReference type="AlphaFoldDB" id="A0A4Q7MVA0"/>
<proteinExistence type="predicted"/>
<dbReference type="PANTHER" id="PTHR30273:SF2">
    <property type="entry name" value="PROTEIN FECR"/>
    <property type="match status" value="1"/>
</dbReference>
<dbReference type="Pfam" id="PF04773">
    <property type="entry name" value="FecR"/>
    <property type="match status" value="1"/>
</dbReference>
<dbReference type="EMBL" id="SGXA01000002">
    <property type="protein sequence ID" value="RZS71010.1"/>
    <property type="molecule type" value="Genomic_DNA"/>
</dbReference>
<dbReference type="Pfam" id="PF16344">
    <property type="entry name" value="FecR_C"/>
    <property type="match status" value="1"/>
</dbReference>
<keyword evidence="1" id="KW-0812">Transmembrane</keyword>
<dbReference type="InterPro" id="IPR006860">
    <property type="entry name" value="FecR"/>
</dbReference>
<gene>
    <name evidence="4" type="ORF">EV199_2910</name>
</gene>
<evidence type="ECO:0000256" key="1">
    <source>
        <dbReference type="SAM" id="Phobius"/>
    </source>
</evidence>
<organism evidence="4 5">
    <name type="scientific">Pseudobacter ginsenosidimutans</name>
    <dbReference type="NCBI Taxonomy" id="661488"/>
    <lineage>
        <taxon>Bacteria</taxon>
        <taxon>Pseudomonadati</taxon>
        <taxon>Bacteroidota</taxon>
        <taxon>Chitinophagia</taxon>
        <taxon>Chitinophagales</taxon>
        <taxon>Chitinophagaceae</taxon>
        <taxon>Pseudobacter</taxon>
    </lineage>
</organism>
<dbReference type="InterPro" id="IPR012373">
    <property type="entry name" value="Ferrdict_sens_TM"/>
</dbReference>
<reference evidence="4 5" key="1">
    <citation type="submission" date="2019-02" db="EMBL/GenBank/DDBJ databases">
        <title>Genomic Encyclopedia of Type Strains, Phase IV (KMG-IV): sequencing the most valuable type-strain genomes for metagenomic binning, comparative biology and taxonomic classification.</title>
        <authorList>
            <person name="Goeker M."/>
        </authorList>
    </citation>
    <scope>NUCLEOTIDE SEQUENCE [LARGE SCALE GENOMIC DNA]</scope>
    <source>
        <strain evidence="4 5">DSM 18116</strain>
    </source>
</reference>
<dbReference type="GO" id="GO:0016989">
    <property type="term" value="F:sigma factor antagonist activity"/>
    <property type="evidence" value="ECO:0007669"/>
    <property type="project" value="TreeGrafter"/>
</dbReference>
<name>A0A4Q7MVA0_9BACT</name>